<feature type="region of interest" description="Disordered" evidence="1">
    <location>
        <begin position="39"/>
        <end position="59"/>
    </location>
</feature>
<reference evidence="2 3" key="1">
    <citation type="submission" date="2017-12" db="EMBL/GenBank/DDBJ databases">
        <title>Hemimetabolous genomes reveal molecular basis of termite eusociality.</title>
        <authorList>
            <person name="Harrison M.C."/>
            <person name="Jongepier E."/>
            <person name="Robertson H.M."/>
            <person name="Arning N."/>
            <person name="Bitard-Feildel T."/>
            <person name="Chao H."/>
            <person name="Childers C.P."/>
            <person name="Dinh H."/>
            <person name="Doddapaneni H."/>
            <person name="Dugan S."/>
            <person name="Gowin J."/>
            <person name="Greiner C."/>
            <person name="Han Y."/>
            <person name="Hu H."/>
            <person name="Hughes D.S.T."/>
            <person name="Huylmans A.-K."/>
            <person name="Kemena C."/>
            <person name="Kremer L.P.M."/>
            <person name="Lee S.L."/>
            <person name="Lopez-Ezquerra A."/>
            <person name="Mallet L."/>
            <person name="Monroy-Kuhn J.M."/>
            <person name="Moser A."/>
            <person name="Murali S.C."/>
            <person name="Muzny D.M."/>
            <person name="Otani S."/>
            <person name="Piulachs M.-D."/>
            <person name="Poelchau M."/>
            <person name="Qu J."/>
            <person name="Schaub F."/>
            <person name="Wada-Katsumata A."/>
            <person name="Worley K.C."/>
            <person name="Xie Q."/>
            <person name="Ylla G."/>
            <person name="Poulsen M."/>
            <person name="Gibbs R.A."/>
            <person name="Schal C."/>
            <person name="Richards S."/>
            <person name="Belles X."/>
            <person name="Korb J."/>
            <person name="Bornberg-Bauer E."/>
        </authorList>
    </citation>
    <scope>NUCLEOTIDE SEQUENCE [LARGE SCALE GENOMIC DNA]</scope>
    <source>
        <tissue evidence="2">Whole body</tissue>
    </source>
</reference>
<organism evidence="2 3">
    <name type="scientific">Cryptotermes secundus</name>
    <dbReference type="NCBI Taxonomy" id="105785"/>
    <lineage>
        <taxon>Eukaryota</taxon>
        <taxon>Metazoa</taxon>
        <taxon>Ecdysozoa</taxon>
        <taxon>Arthropoda</taxon>
        <taxon>Hexapoda</taxon>
        <taxon>Insecta</taxon>
        <taxon>Pterygota</taxon>
        <taxon>Neoptera</taxon>
        <taxon>Polyneoptera</taxon>
        <taxon>Dictyoptera</taxon>
        <taxon>Blattodea</taxon>
        <taxon>Blattoidea</taxon>
        <taxon>Termitoidae</taxon>
        <taxon>Kalotermitidae</taxon>
        <taxon>Cryptotermitinae</taxon>
        <taxon>Cryptotermes</taxon>
    </lineage>
</organism>
<gene>
    <name evidence="2" type="ORF">B7P43_G14983</name>
</gene>
<protein>
    <submittedName>
        <fullName evidence="2">Uncharacterized protein</fullName>
    </submittedName>
</protein>
<dbReference type="AlphaFoldDB" id="A0A2J7RJ87"/>
<accession>A0A2J7RJ87</accession>
<dbReference type="Proteomes" id="UP000235965">
    <property type="component" value="Unassembled WGS sequence"/>
</dbReference>
<keyword evidence="3" id="KW-1185">Reference proteome</keyword>
<evidence type="ECO:0000313" key="2">
    <source>
        <dbReference type="EMBL" id="PNF40899.1"/>
    </source>
</evidence>
<evidence type="ECO:0000256" key="1">
    <source>
        <dbReference type="SAM" id="MobiDB-lite"/>
    </source>
</evidence>
<proteinExistence type="predicted"/>
<dbReference type="InParanoid" id="A0A2J7RJ87"/>
<name>A0A2J7RJ87_9NEOP</name>
<dbReference type="EMBL" id="NEVH01002994">
    <property type="protein sequence ID" value="PNF40899.1"/>
    <property type="molecule type" value="Genomic_DNA"/>
</dbReference>
<sequence length="59" mass="6411">MDNVTGKWENPTGKDSITIRSSAKTETLRGGYSITALLPQKNYTSGEEERQQTAHGAQG</sequence>
<feature type="region of interest" description="Disordered" evidence="1">
    <location>
        <begin position="1"/>
        <end position="24"/>
    </location>
</feature>
<comment type="caution">
    <text evidence="2">The sequence shown here is derived from an EMBL/GenBank/DDBJ whole genome shotgun (WGS) entry which is preliminary data.</text>
</comment>
<evidence type="ECO:0000313" key="3">
    <source>
        <dbReference type="Proteomes" id="UP000235965"/>
    </source>
</evidence>
<feature type="compositionally biased region" description="Polar residues" evidence="1">
    <location>
        <begin position="13"/>
        <end position="24"/>
    </location>
</feature>